<feature type="transmembrane region" description="Helical" evidence="1">
    <location>
        <begin position="96"/>
        <end position="115"/>
    </location>
</feature>
<sequence length="171" mass="18444">MMPNHLSPLGIFHTSISILAVLAALFALVRFGKIDPKTGVGKIYIALTILSCLTAFPIMKTGHFSAGHGLAVIVLLLLPIGIFAKSIVFFGRKAEYIQTIVMSATLFFSMIPATIETLTRLPISHPLATGPNDPIAKTGLMILVLLFVVGVLYQLIKLKSRKKIVTQSTVS</sequence>
<feature type="transmembrane region" description="Helical" evidence="1">
    <location>
        <begin position="135"/>
        <end position="156"/>
    </location>
</feature>
<feature type="transmembrane region" description="Helical" evidence="1">
    <location>
        <begin position="6"/>
        <end position="29"/>
    </location>
</feature>
<dbReference type="Proteomes" id="UP001500742">
    <property type="component" value="Unassembled WGS sequence"/>
</dbReference>
<evidence type="ECO:0000313" key="2">
    <source>
        <dbReference type="EMBL" id="GAA3986794.1"/>
    </source>
</evidence>
<accession>A0ABP7QR56</accession>
<organism evidence="2 3">
    <name type="scientific">Mucilaginibacter dorajii</name>
    <dbReference type="NCBI Taxonomy" id="692994"/>
    <lineage>
        <taxon>Bacteria</taxon>
        <taxon>Pseudomonadati</taxon>
        <taxon>Bacteroidota</taxon>
        <taxon>Sphingobacteriia</taxon>
        <taxon>Sphingobacteriales</taxon>
        <taxon>Sphingobacteriaceae</taxon>
        <taxon>Mucilaginibacter</taxon>
    </lineage>
</organism>
<gene>
    <name evidence="2" type="ORF">GCM10022210_44090</name>
</gene>
<feature type="transmembrane region" description="Helical" evidence="1">
    <location>
        <begin position="65"/>
        <end position="84"/>
    </location>
</feature>
<keyword evidence="1" id="KW-0472">Membrane</keyword>
<comment type="caution">
    <text evidence="2">The sequence shown here is derived from an EMBL/GenBank/DDBJ whole genome shotgun (WGS) entry which is preliminary data.</text>
</comment>
<keyword evidence="3" id="KW-1185">Reference proteome</keyword>
<dbReference type="RefSeq" id="WP_259089613.1">
    <property type="nucleotide sequence ID" value="NZ_BAAAZC010000029.1"/>
</dbReference>
<proteinExistence type="predicted"/>
<evidence type="ECO:0000256" key="1">
    <source>
        <dbReference type="SAM" id="Phobius"/>
    </source>
</evidence>
<keyword evidence="1" id="KW-1133">Transmembrane helix</keyword>
<feature type="transmembrane region" description="Helical" evidence="1">
    <location>
        <begin position="41"/>
        <end position="59"/>
    </location>
</feature>
<evidence type="ECO:0008006" key="4">
    <source>
        <dbReference type="Google" id="ProtNLM"/>
    </source>
</evidence>
<reference evidence="3" key="1">
    <citation type="journal article" date="2019" name="Int. J. Syst. Evol. Microbiol.">
        <title>The Global Catalogue of Microorganisms (GCM) 10K type strain sequencing project: providing services to taxonomists for standard genome sequencing and annotation.</title>
        <authorList>
            <consortium name="The Broad Institute Genomics Platform"/>
            <consortium name="The Broad Institute Genome Sequencing Center for Infectious Disease"/>
            <person name="Wu L."/>
            <person name="Ma J."/>
        </authorList>
    </citation>
    <scope>NUCLEOTIDE SEQUENCE [LARGE SCALE GENOMIC DNA]</scope>
    <source>
        <strain evidence="3">JCM 16601</strain>
    </source>
</reference>
<keyword evidence="1" id="KW-0812">Transmembrane</keyword>
<evidence type="ECO:0000313" key="3">
    <source>
        <dbReference type="Proteomes" id="UP001500742"/>
    </source>
</evidence>
<name>A0ABP7QR56_9SPHI</name>
<protein>
    <recommendedName>
        <fullName evidence="4">DUF2306 domain-containing protein</fullName>
    </recommendedName>
</protein>
<dbReference type="EMBL" id="BAAAZC010000029">
    <property type="protein sequence ID" value="GAA3986794.1"/>
    <property type="molecule type" value="Genomic_DNA"/>
</dbReference>